<dbReference type="PANTHER" id="PTHR40278">
    <property type="entry name" value="DNA UTILIZATION PROTEIN HOFN"/>
    <property type="match status" value="1"/>
</dbReference>
<keyword evidence="1" id="KW-1133">Transmembrane helix</keyword>
<feature type="transmembrane region" description="Helical" evidence="1">
    <location>
        <begin position="21"/>
        <end position="42"/>
    </location>
</feature>
<dbReference type="InterPro" id="IPR007813">
    <property type="entry name" value="PilN"/>
</dbReference>
<evidence type="ECO:0000313" key="3">
    <source>
        <dbReference type="Proteomes" id="UP001243623"/>
    </source>
</evidence>
<keyword evidence="3" id="KW-1185">Reference proteome</keyword>
<accession>A0A9Y2AKT2</accession>
<evidence type="ECO:0000256" key="1">
    <source>
        <dbReference type="SAM" id="Phobius"/>
    </source>
</evidence>
<reference evidence="2" key="1">
    <citation type="submission" date="2023-03" db="EMBL/GenBank/DDBJ databases">
        <title>Selenobaculum gbiensis gen. nov. sp. nov., a new bacterium isolated from the gut microbiota of IBD patient.</title>
        <authorList>
            <person name="Yeo S."/>
            <person name="Park H."/>
            <person name="Huh C.S."/>
        </authorList>
    </citation>
    <scope>NUCLEOTIDE SEQUENCE</scope>
    <source>
        <strain evidence="2">ICN-92133</strain>
    </source>
</reference>
<dbReference type="Proteomes" id="UP001243623">
    <property type="component" value="Chromosome"/>
</dbReference>
<organism evidence="2 3">
    <name type="scientific">Selenobaculum gibii</name>
    <dbReference type="NCBI Taxonomy" id="3054208"/>
    <lineage>
        <taxon>Bacteria</taxon>
        <taxon>Bacillati</taxon>
        <taxon>Bacillota</taxon>
        <taxon>Negativicutes</taxon>
        <taxon>Selenomonadales</taxon>
        <taxon>Selenomonadaceae</taxon>
        <taxon>Selenobaculum</taxon>
    </lineage>
</organism>
<keyword evidence="1" id="KW-0812">Transmembrane</keyword>
<protein>
    <submittedName>
        <fullName evidence="2">PilN domain-containing protein</fullName>
    </submittedName>
</protein>
<name>A0A9Y2AKT2_9FIRM</name>
<sequence length="178" mass="20400">MIKINLLPPEKRRKQIPLKRFITIVMSSFVIVWVGIYFFMLFQAAILQDTILSAKESYQLMTKSIEKKEITEKKQQVINKKNAVVTGISKNINAEYAVLSNISELVTASVWLTEFHMDEKKVVRIKGNASSYPQLATFLNRFENNKAFTEVSLTSANVTKVSNQEITQFEVTAKFKEL</sequence>
<dbReference type="EMBL" id="CP120678">
    <property type="protein sequence ID" value="WIW71842.1"/>
    <property type="molecule type" value="Genomic_DNA"/>
</dbReference>
<dbReference type="InterPro" id="IPR052534">
    <property type="entry name" value="Extracell_DNA_Util/SecSys_Comp"/>
</dbReference>
<gene>
    <name evidence="2" type="ORF">P3F81_05990</name>
</gene>
<dbReference type="PANTHER" id="PTHR40278:SF1">
    <property type="entry name" value="DNA UTILIZATION PROTEIN HOFN"/>
    <property type="match status" value="1"/>
</dbReference>
<proteinExistence type="predicted"/>
<dbReference type="KEGG" id="sgbi:P3F81_05990"/>
<keyword evidence="1" id="KW-0472">Membrane</keyword>
<dbReference type="AlphaFoldDB" id="A0A9Y2AKT2"/>
<dbReference type="RefSeq" id="WP_147668597.1">
    <property type="nucleotide sequence ID" value="NZ_CP120678.1"/>
</dbReference>
<dbReference type="Pfam" id="PF05137">
    <property type="entry name" value="PilN"/>
    <property type="match status" value="1"/>
</dbReference>
<evidence type="ECO:0000313" key="2">
    <source>
        <dbReference type="EMBL" id="WIW71842.1"/>
    </source>
</evidence>